<keyword evidence="2" id="KW-0813">Transport</keyword>
<dbReference type="PANTHER" id="PTHR32507:SF7">
    <property type="entry name" value="K(+)_H(+) ANTIPORTER NHAP2"/>
    <property type="match status" value="1"/>
</dbReference>
<dbReference type="SUPFAM" id="SSF56176">
    <property type="entry name" value="FAD-binding/transporter-associated domain-like"/>
    <property type="match status" value="1"/>
</dbReference>
<protein>
    <submittedName>
        <fullName evidence="14">Cell volume regulation protein A</fullName>
    </submittedName>
</protein>
<dbReference type="InterPro" id="IPR006037">
    <property type="entry name" value="RCK_C"/>
</dbReference>
<keyword evidence="7 12" id="KW-0812">Transmembrane</keyword>
<keyword evidence="15" id="KW-1185">Reference proteome</keyword>
<dbReference type="OrthoDB" id="9810759at2"/>
<evidence type="ECO:0000256" key="2">
    <source>
        <dbReference type="ARBA" id="ARBA00022448"/>
    </source>
</evidence>
<reference evidence="14 15" key="1">
    <citation type="submission" date="2016-10" db="EMBL/GenBank/DDBJ databases">
        <authorList>
            <person name="de Groot N.N."/>
        </authorList>
    </citation>
    <scope>NUCLEOTIDE SEQUENCE [LARGE SCALE GENOMIC DNA]</scope>
    <source>
        <strain evidence="14 15">CGMCC 1.3430</strain>
    </source>
</reference>
<comment type="subcellular location">
    <subcellularLocation>
        <location evidence="1">Cell membrane</location>
        <topology evidence="1">Multi-pass membrane protein</topology>
    </subcellularLocation>
</comment>
<feature type="transmembrane region" description="Helical" evidence="12">
    <location>
        <begin position="57"/>
        <end position="74"/>
    </location>
</feature>
<dbReference type="InterPro" id="IPR006153">
    <property type="entry name" value="Cation/H_exchanger_TM"/>
</dbReference>
<dbReference type="NCBIfam" id="NF003714">
    <property type="entry name" value="PRK05326.1-1"/>
    <property type="match status" value="1"/>
</dbReference>
<dbReference type="InterPro" id="IPR036721">
    <property type="entry name" value="RCK_C_sf"/>
</dbReference>
<keyword evidence="6" id="KW-0633">Potassium transport</keyword>
<feature type="transmembrane region" description="Helical" evidence="12">
    <location>
        <begin position="242"/>
        <end position="260"/>
    </location>
</feature>
<evidence type="ECO:0000256" key="5">
    <source>
        <dbReference type="ARBA" id="ARBA00022519"/>
    </source>
</evidence>
<keyword evidence="9 12" id="KW-1133">Transmembrane helix</keyword>
<feature type="transmembrane region" description="Helical" evidence="12">
    <location>
        <begin position="117"/>
        <end position="139"/>
    </location>
</feature>
<evidence type="ECO:0000313" key="15">
    <source>
        <dbReference type="Proteomes" id="UP000198773"/>
    </source>
</evidence>
<keyword evidence="4" id="KW-1003">Cell membrane</keyword>
<dbReference type="RefSeq" id="WP_091345021.1">
    <property type="nucleotide sequence ID" value="NZ_FNRM01000012.1"/>
</dbReference>
<evidence type="ECO:0000256" key="7">
    <source>
        <dbReference type="ARBA" id="ARBA00022692"/>
    </source>
</evidence>
<name>A0A1H4FP36_ALKAM</name>
<dbReference type="GO" id="GO:0050660">
    <property type="term" value="F:flavin adenine dinucleotide binding"/>
    <property type="evidence" value="ECO:0007669"/>
    <property type="project" value="InterPro"/>
</dbReference>
<dbReference type="Gene3D" id="3.30.465.10">
    <property type="match status" value="1"/>
</dbReference>
<organism evidence="14 15">
    <name type="scientific">Alkalimonas amylolytica</name>
    <dbReference type="NCBI Taxonomy" id="152573"/>
    <lineage>
        <taxon>Bacteria</taxon>
        <taxon>Pseudomonadati</taxon>
        <taxon>Pseudomonadota</taxon>
        <taxon>Gammaproteobacteria</taxon>
        <taxon>Alkalimonas</taxon>
    </lineage>
</organism>
<evidence type="ECO:0000256" key="11">
    <source>
        <dbReference type="ARBA" id="ARBA00023136"/>
    </source>
</evidence>
<dbReference type="GO" id="GO:0015297">
    <property type="term" value="F:antiporter activity"/>
    <property type="evidence" value="ECO:0007669"/>
    <property type="project" value="UniProtKB-KW"/>
</dbReference>
<dbReference type="Gene3D" id="3.30.70.1450">
    <property type="entry name" value="Regulator of K+ conductance, C-terminal domain"/>
    <property type="match status" value="1"/>
</dbReference>
<dbReference type="GO" id="GO:0005886">
    <property type="term" value="C:plasma membrane"/>
    <property type="evidence" value="ECO:0007669"/>
    <property type="project" value="UniProtKB-SubCell"/>
</dbReference>
<evidence type="ECO:0000256" key="4">
    <source>
        <dbReference type="ARBA" id="ARBA00022475"/>
    </source>
</evidence>
<feature type="domain" description="RCK C-terminal" evidence="13">
    <location>
        <begin position="402"/>
        <end position="484"/>
    </location>
</feature>
<dbReference type="NCBIfam" id="NF003716">
    <property type="entry name" value="PRK05326.1-3"/>
    <property type="match status" value="1"/>
</dbReference>
<feature type="transmembrane region" description="Helical" evidence="12">
    <location>
        <begin position="272"/>
        <end position="292"/>
    </location>
</feature>
<evidence type="ECO:0000256" key="6">
    <source>
        <dbReference type="ARBA" id="ARBA00022538"/>
    </source>
</evidence>
<dbReference type="GO" id="GO:1902600">
    <property type="term" value="P:proton transmembrane transport"/>
    <property type="evidence" value="ECO:0007669"/>
    <property type="project" value="InterPro"/>
</dbReference>
<keyword evidence="3" id="KW-0050">Antiport</keyword>
<proteinExistence type="predicted"/>
<feature type="transmembrane region" description="Helical" evidence="12">
    <location>
        <begin position="298"/>
        <end position="321"/>
    </location>
</feature>
<evidence type="ECO:0000256" key="3">
    <source>
        <dbReference type="ARBA" id="ARBA00022449"/>
    </source>
</evidence>
<evidence type="ECO:0000256" key="12">
    <source>
        <dbReference type="SAM" id="Phobius"/>
    </source>
</evidence>
<dbReference type="GO" id="GO:0006813">
    <property type="term" value="P:potassium ion transport"/>
    <property type="evidence" value="ECO:0007669"/>
    <property type="project" value="UniProtKB-KW"/>
</dbReference>
<dbReference type="InterPro" id="IPR036318">
    <property type="entry name" value="FAD-bd_PCMH-like_sf"/>
</dbReference>
<dbReference type="AlphaFoldDB" id="A0A1H4FP36"/>
<dbReference type="Proteomes" id="UP000198773">
    <property type="component" value="Unassembled WGS sequence"/>
</dbReference>
<evidence type="ECO:0000259" key="13">
    <source>
        <dbReference type="PROSITE" id="PS51202"/>
    </source>
</evidence>
<dbReference type="Gene3D" id="1.20.1530.20">
    <property type="match status" value="1"/>
</dbReference>
<feature type="transmembrane region" description="Helical" evidence="12">
    <location>
        <begin position="187"/>
        <end position="205"/>
    </location>
</feature>
<evidence type="ECO:0000256" key="10">
    <source>
        <dbReference type="ARBA" id="ARBA00023065"/>
    </source>
</evidence>
<keyword evidence="5" id="KW-0997">Cell inner membrane</keyword>
<dbReference type="InterPro" id="IPR038770">
    <property type="entry name" value="Na+/solute_symporter_sf"/>
</dbReference>
<gene>
    <name evidence="14" type="ORF">SAMN04488051_11215</name>
</gene>
<feature type="transmembrane region" description="Helical" evidence="12">
    <location>
        <begin position="333"/>
        <end position="354"/>
    </location>
</feature>
<dbReference type="InterPro" id="IPR016169">
    <property type="entry name" value="FAD-bd_PCMH_sub2"/>
</dbReference>
<keyword evidence="8" id="KW-0630">Potassium</keyword>
<dbReference type="SMR" id="A0A1H4FP36"/>
<keyword evidence="10" id="KW-0406">Ion transport</keyword>
<dbReference type="GO" id="GO:0008324">
    <property type="term" value="F:monoatomic cation transmembrane transporter activity"/>
    <property type="evidence" value="ECO:0007669"/>
    <property type="project" value="InterPro"/>
</dbReference>
<dbReference type="PROSITE" id="PS51202">
    <property type="entry name" value="RCK_C"/>
    <property type="match status" value="1"/>
</dbReference>
<dbReference type="SMART" id="SM01091">
    <property type="entry name" value="CorC_HlyC"/>
    <property type="match status" value="1"/>
</dbReference>
<dbReference type="EMBL" id="FNRM01000012">
    <property type="protein sequence ID" value="SEA99143.1"/>
    <property type="molecule type" value="Genomic_DNA"/>
</dbReference>
<dbReference type="InterPro" id="IPR005170">
    <property type="entry name" value="Transptr-assoc_dom"/>
</dbReference>
<feature type="transmembrane region" description="Helical" evidence="12">
    <location>
        <begin position="360"/>
        <end position="379"/>
    </location>
</feature>
<evidence type="ECO:0000256" key="1">
    <source>
        <dbReference type="ARBA" id="ARBA00004651"/>
    </source>
</evidence>
<dbReference type="NCBIfam" id="NF003715">
    <property type="entry name" value="PRK05326.1-2"/>
    <property type="match status" value="1"/>
</dbReference>
<keyword evidence="11 12" id="KW-0472">Membrane</keyword>
<feature type="transmembrane region" description="Helical" evidence="12">
    <location>
        <begin position="6"/>
        <end position="25"/>
    </location>
</feature>
<evidence type="ECO:0000313" key="14">
    <source>
        <dbReference type="EMBL" id="SEA99143.1"/>
    </source>
</evidence>
<accession>A0A1H4FP36</accession>
<feature type="transmembrane region" description="Helical" evidence="12">
    <location>
        <begin position="217"/>
        <end position="236"/>
    </location>
</feature>
<dbReference type="Pfam" id="PF03471">
    <property type="entry name" value="CorC_HlyC"/>
    <property type="match status" value="1"/>
</dbReference>
<dbReference type="PANTHER" id="PTHR32507">
    <property type="entry name" value="NA(+)/H(+) ANTIPORTER 1"/>
    <property type="match status" value="1"/>
</dbReference>
<evidence type="ECO:0000256" key="8">
    <source>
        <dbReference type="ARBA" id="ARBA00022958"/>
    </source>
</evidence>
<dbReference type="Pfam" id="PF00999">
    <property type="entry name" value="Na_H_Exchanger"/>
    <property type="match status" value="1"/>
</dbReference>
<evidence type="ECO:0000256" key="9">
    <source>
        <dbReference type="ARBA" id="ARBA00022989"/>
    </source>
</evidence>
<feature type="transmembrane region" description="Helical" evidence="12">
    <location>
        <begin position="86"/>
        <end position="111"/>
    </location>
</feature>
<sequence>MEAINLTILVIGVLFLISIVATLISSRIGAPILLVFLIIGMLAGEQGLGGITFNNPQVAFLIGSIALVIILFDGGMRTHPERFRVALAPAAMLATLGVVVTCTVTGLAAAWILGLHWLQGLLLGAILSSTDAAAVFSIFQSRGIRIKDRVASTLEIESGSNDPMAVMLTITLVGVLAEYTALDWSVLIVFLKQAIIGGAVGYGAGRLFVFLCRKLPLSFAFFPLMAVACCISVYAVTTQFEGSGFLAVYLMGYFVGNARLPQVLYILRVHDGLAWLSQIVMFLMLGLLVVPSQLLDHLLPALAIAGVLIFIARPLAVLLSLIPFHFPAKDQLFISWVGLRGAVPIILALFPWLAGVPDEHLYFNVAFVIVIVSLVFQGWSISPVARWLKLEVPKESGPDQTMPLDAIASNEVIEVVSFTLKGDSPMLDKQWQDFTVPHSAEFLGVIRDGEWLLSRDNPVFKLKDSVLVLCKMADVPDISTVLASAASSRTMTASDFFGDFVLNAQITLDELDAFYSITLPEHESHVTLADYITERFHRRVVVGDQVKLDALVLTVRQLDDHGNVKLVGIKPSDS</sequence>